<name>A0A5B7EY74_PORTR</name>
<evidence type="ECO:0000313" key="2">
    <source>
        <dbReference type="EMBL" id="MPC37803.1"/>
    </source>
</evidence>
<protein>
    <submittedName>
        <fullName evidence="2">Uncharacterized protein</fullName>
    </submittedName>
</protein>
<dbReference type="AlphaFoldDB" id="A0A5B7EY74"/>
<reference evidence="2 3" key="1">
    <citation type="submission" date="2019-05" db="EMBL/GenBank/DDBJ databases">
        <title>Another draft genome of Portunus trituberculatus and its Hox gene families provides insights of decapod evolution.</title>
        <authorList>
            <person name="Jeong J.-H."/>
            <person name="Song I."/>
            <person name="Kim S."/>
            <person name="Choi T."/>
            <person name="Kim D."/>
            <person name="Ryu S."/>
            <person name="Kim W."/>
        </authorList>
    </citation>
    <scope>NUCLEOTIDE SEQUENCE [LARGE SCALE GENOMIC DNA]</scope>
    <source>
        <tissue evidence="2">Muscle</tissue>
    </source>
</reference>
<dbReference type="Proteomes" id="UP000324222">
    <property type="component" value="Unassembled WGS sequence"/>
</dbReference>
<feature type="compositionally biased region" description="Basic residues" evidence="1">
    <location>
        <begin position="56"/>
        <end position="66"/>
    </location>
</feature>
<evidence type="ECO:0000256" key="1">
    <source>
        <dbReference type="SAM" id="MobiDB-lite"/>
    </source>
</evidence>
<accession>A0A5B7EY74</accession>
<dbReference type="EMBL" id="VSRR010003890">
    <property type="protein sequence ID" value="MPC37803.1"/>
    <property type="molecule type" value="Genomic_DNA"/>
</dbReference>
<feature type="region of interest" description="Disordered" evidence="1">
    <location>
        <begin position="55"/>
        <end position="81"/>
    </location>
</feature>
<keyword evidence="3" id="KW-1185">Reference proteome</keyword>
<sequence length="244" mass="28115">MEKWNALNDEVVTAHNVHNFKENWIVSCRQDTMSPTPTLYNTTRSDKRCLVESAKKVGRGGAKKRRGEGAKESIGGGQGKRRMRRNEYLHLLWGLVEAGGWQEHQHRRQEVSTCCSNILAEEEPVALKDQALIQRLIDSYPRRRIEVPAPVVLPLKLAVAVPRTNSVENKENCHFKAMKWLDIQSRQIVNDKHVSKKTKCMSYARITCKTLYMQEIANFTLLCIIYVNIENVQHFNRFSILETP</sequence>
<organism evidence="2 3">
    <name type="scientific">Portunus trituberculatus</name>
    <name type="common">Swimming crab</name>
    <name type="synonym">Neptunus trituberculatus</name>
    <dbReference type="NCBI Taxonomy" id="210409"/>
    <lineage>
        <taxon>Eukaryota</taxon>
        <taxon>Metazoa</taxon>
        <taxon>Ecdysozoa</taxon>
        <taxon>Arthropoda</taxon>
        <taxon>Crustacea</taxon>
        <taxon>Multicrustacea</taxon>
        <taxon>Malacostraca</taxon>
        <taxon>Eumalacostraca</taxon>
        <taxon>Eucarida</taxon>
        <taxon>Decapoda</taxon>
        <taxon>Pleocyemata</taxon>
        <taxon>Brachyura</taxon>
        <taxon>Eubrachyura</taxon>
        <taxon>Portunoidea</taxon>
        <taxon>Portunidae</taxon>
        <taxon>Portuninae</taxon>
        <taxon>Portunus</taxon>
    </lineage>
</organism>
<proteinExistence type="predicted"/>
<evidence type="ECO:0000313" key="3">
    <source>
        <dbReference type="Proteomes" id="UP000324222"/>
    </source>
</evidence>
<gene>
    <name evidence="2" type="ORF">E2C01_031294</name>
</gene>
<dbReference type="OrthoDB" id="445362at2759"/>
<comment type="caution">
    <text evidence="2">The sequence shown here is derived from an EMBL/GenBank/DDBJ whole genome shotgun (WGS) entry which is preliminary data.</text>
</comment>